<evidence type="ECO:0000256" key="6">
    <source>
        <dbReference type="SAM" id="Phobius"/>
    </source>
</evidence>
<evidence type="ECO:0000313" key="9">
    <source>
        <dbReference type="Proteomes" id="UP000017746"/>
    </source>
</evidence>
<dbReference type="GO" id="GO:0000272">
    <property type="term" value="P:polysaccharide catabolic process"/>
    <property type="evidence" value="ECO:0007669"/>
    <property type="project" value="UniProtKB-KW"/>
</dbReference>
<feature type="domain" description="Fibronectin type-III" evidence="7">
    <location>
        <begin position="1331"/>
        <end position="1421"/>
    </location>
</feature>
<dbReference type="SUPFAM" id="SSF63829">
    <property type="entry name" value="Calcium-dependent phosphotriesterase"/>
    <property type="match status" value="1"/>
</dbReference>
<feature type="domain" description="Fibronectin type-III" evidence="7">
    <location>
        <begin position="1052"/>
        <end position="1147"/>
    </location>
</feature>
<dbReference type="Gene3D" id="2.60.40.10">
    <property type="entry name" value="Immunoglobulins"/>
    <property type="match status" value="39"/>
</dbReference>
<feature type="domain" description="Fibronectin type-III" evidence="7">
    <location>
        <begin position="2840"/>
        <end position="2922"/>
    </location>
</feature>
<feature type="domain" description="Fibronectin type-III" evidence="7">
    <location>
        <begin position="3717"/>
        <end position="3810"/>
    </location>
</feature>
<dbReference type="InterPro" id="IPR001258">
    <property type="entry name" value="NHL_repeat"/>
</dbReference>
<dbReference type="InterPro" id="IPR011042">
    <property type="entry name" value="6-blade_b-propeller_TolB-like"/>
</dbReference>
<dbReference type="SMART" id="SM00060">
    <property type="entry name" value="FN3"/>
    <property type="match status" value="39"/>
</dbReference>
<feature type="domain" description="Fibronectin type-III" evidence="7">
    <location>
        <begin position="482"/>
        <end position="574"/>
    </location>
</feature>
<keyword evidence="6" id="KW-0812">Transmembrane</keyword>
<dbReference type="SUPFAM" id="SSF49265">
    <property type="entry name" value="Fibronectin type III"/>
    <property type="match status" value="22"/>
</dbReference>
<dbReference type="GO" id="GO:0016798">
    <property type="term" value="F:hydrolase activity, acting on glycosyl bonds"/>
    <property type="evidence" value="ECO:0007669"/>
    <property type="project" value="UniProtKB-KW"/>
</dbReference>
<dbReference type="PANTHER" id="PTHR13817:SF73">
    <property type="entry name" value="FIBRONECTIN TYPE-III DOMAIN-CONTAINING PROTEIN"/>
    <property type="match status" value="1"/>
</dbReference>
<feature type="compositionally biased region" description="Low complexity" evidence="5">
    <location>
        <begin position="1131"/>
        <end position="1144"/>
    </location>
</feature>
<feature type="compositionally biased region" description="Low complexity" evidence="5">
    <location>
        <begin position="2030"/>
        <end position="2046"/>
    </location>
</feature>
<evidence type="ECO:0000256" key="4">
    <source>
        <dbReference type="PROSITE-ProRule" id="PRU00504"/>
    </source>
</evidence>
<feature type="domain" description="Fibronectin type-III" evidence="7">
    <location>
        <begin position="2487"/>
        <end position="2571"/>
    </location>
</feature>
<feature type="domain" description="Fibronectin type-III" evidence="7">
    <location>
        <begin position="960"/>
        <end position="1051"/>
    </location>
</feature>
<keyword evidence="1" id="KW-0677">Repeat</keyword>
<feature type="transmembrane region" description="Helical" evidence="6">
    <location>
        <begin position="4025"/>
        <end position="4045"/>
    </location>
</feature>
<dbReference type="Gene3D" id="2.120.10.30">
    <property type="entry name" value="TolB, C-terminal domain"/>
    <property type="match status" value="1"/>
</dbReference>
<feature type="domain" description="Fibronectin type-III" evidence="7">
    <location>
        <begin position="2310"/>
        <end position="2395"/>
    </location>
</feature>
<feature type="domain" description="Fibronectin type-III" evidence="7">
    <location>
        <begin position="2125"/>
        <end position="2215"/>
    </location>
</feature>
<keyword evidence="3" id="KW-0624">Polysaccharide degradation</keyword>
<feature type="domain" description="Fibronectin type-III" evidence="7">
    <location>
        <begin position="1684"/>
        <end position="1774"/>
    </location>
</feature>
<feature type="domain" description="Fibronectin type-III" evidence="7">
    <location>
        <begin position="3011"/>
        <end position="3101"/>
    </location>
</feature>
<feature type="domain" description="Fibronectin type-III" evidence="7">
    <location>
        <begin position="3625"/>
        <end position="3715"/>
    </location>
</feature>
<evidence type="ECO:0000256" key="2">
    <source>
        <dbReference type="ARBA" id="ARBA00023295"/>
    </source>
</evidence>
<dbReference type="PROSITE" id="PS51125">
    <property type="entry name" value="NHL"/>
    <property type="match status" value="1"/>
</dbReference>
<dbReference type="InterPro" id="IPR003961">
    <property type="entry name" value="FN3_dom"/>
</dbReference>
<dbReference type="InterPro" id="IPR036116">
    <property type="entry name" value="FN3_sf"/>
</dbReference>
<feature type="domain" description="Fibronectin type-III" evidence="7">
    <location>
        <begin position="3102"/>
        <end position="3195"/>
    </location>
</feature>
<evidence type="ECO:0000259" key="7">
    <source>
        <dbReference type="PROSITE" id="PS50853"/>
    </source>
</evidence>
<proteinExistence type="predicted"/>
<keyword evidence="2" id="KW-0326">Glycosidase</keyword>
<feature type="domain" description="Fibronectin type-III" evidence="7">
    <location>
        <begin position="1948"/>
        <end position="2039"/>
    </location>
</feature>
<feature type="region of interest" description="Disordered" evidence="5">
    <location>
        <begin position="2731"/>
        <end position="2783"/>
    </location>
</feature>
<feature type="domain" description="Fibronectin type-III" evidence="7">
    <location>
        <begin position="1148"/>
        <end position="1244"/>
    </location>
</feature>
<keyword evidence="2" id="KW-0378">Hydrolase</keyword>
<dbReference type="OrthoDB" id="5186542at2"/>
<reference evidence="8 9" key="1">
    <citation type="journal article" date="2014" name="J. Biotechnol.">
        <title>Complete genome sequence of the actinobacterium Actinoplanes friuliensis HAG 010964, producer of the lipopeptide antibiotic friulimycin.</title>
        <authorList>
            <person name="Ruckert C."/>
            <person name="Szczepanowski R."/>
            <person name="Albersmeier A."/>
            <person name="Goesmann A."/>
            <person name="Fischer N."/>
            <person name="Steinkamper A."/>
            <person name="Puhler A."/>
            <person name="Biener R."/>
            <person name="Schwartz D."/>
            <person name="Kalinowski J."/>
        </authorList>
    </citation>
    <scope>NUCLEOTIDE SEQUENCE [LARGE SCALE GENOMIC DNA]</scope>
    <source>
        <strain evidence="8 9">DSM 7358</strain>
    </source>
</reference>
<dbReference type="PROSITE" id="PS50853">
    <property type="entry name" value="FN3"/>
    <property type="match status" value="35"/>
</dbReference>
<dbReference type="KEGG" id="afs:AFR_22960"/>
<feature type="domain" description="Fibronectin type-III" evidence="7">
    <location>
        <begin position="3197"/>
        <end position="3277"/>
    </location>
</feature>
<dbReference type="Pfam" id="PF00041">
    <property type="entry name" value="fn3"/>
    <property type="match status" value="37"/>
</dbReference>
<dbReference type="eggNOG" id="COG4733">
    <property type="taxonomic scope" value="Bacteria"/>
</dbReference>
<feature type="repeat" description="NHL" evidence="4">
    <location>
        <begin position="241"/>
        <end position="272"/>
    </location>
</feature>
<dbReference type="Proteomes" id="UP000017746">
    <property type="component" value="Chromosome"/>
</dbReference>
<protein>
    <submittedName>
        <fullName evidence="8">Fibronectin type III domain-containing protein</fullName>
    </submittedName>
</protein>
<feature type="domain" description="Fibronectin type-III" evidence="7">
    <location>
        <begin position="670"/>
        <end position="765"/>
    </location>
</feature>
<feature type="domain" description="Fibronectin type-III" evidence="7">
    <location>
        <begin position="2216"/>
        <end position="2309"/>
    </location>
</feature>
<feature type="region of interest" description="Disordered" evidence="5">
    <location>
        <begin position="1131"/>
        <end position="1155"/>
    </location>
</feature>
<feature type="domain" description="Fibronectin type-III" evidence="7">
    <location>
        <begin position="1860"/>
        <end position="1947"/>
    </location>
</feature>
<dbReference type="PANTHER" id="PTHR13817">
    <property type="entry name" value="TITIN"/>
    <property type="match status" value="1"/>
</dbReference>
<feature type="domain" description="Fibronectin type-III" evidence="7">
    <location>
        <begin position="861"/>
        <end position="957"/>
    </location>
</feature>
<feature type="domain" description="Fibronectin type-III" evidence="7">
    <location>
        <begin position="1422"/>
        <end position="1506"/>
    </location>
</feature>
<dbReference type="EMBL" id="CP006272">
    <property type="protein sequence ID" value="AGZ42862.1"/>
    <property type="molecule type" value="Genomic_DNA"/>
</dbReference>
<feature type="domain" description="Fibronectin type-III" evidence="7">
    <location>
        <begin position="2572"/>
        <end position="2661"/>
    </location>
</feature>
<keyword evidence="6" id="KW-0472">Membrane</keyword>
<feature type="domain" description="Fibronectin type-III" evidence="7">
    <location>
        <begin position="575"/>
        <end position="669"/>
    </location>
</feature>
<evidence type="ECO:0000256" key="1">
    <source>
        <dbReference type="ARBA" id="ARBA00022737"/>
    </source>
</evidence>
<evidence type="ECO:0000256" key="3">
    <source>
        <dbReference type="ARBA" id="ARBA00023326"/>
    </source>
</evidence>
<feature type="region of interest" description="Disordered" evidence="5">
    <location>
        <begin position="2022"/>
        <end position="2046"/>
    </location>
</feature>
<name>U5W1G4_9ACTN</name>
<evidence type="ECO:0000313" key="8">
    <source>
        <dbReference type="EMBL" id="AGZ42862.1"/>
    </source>
</evidence>
<feature type="domain" description="Fibronectin type-III" evidence="7">
    <location>
        <begin position="3278"/>
        <end position="3367"/>
    </location>
</feature>
<feature type="region of interest" description="Disordered" evidence="5">
    <location>
        <begin position="3882"/>
        <end position="3912"/>
    </location>
</feature>
<keyword evidence="9" id="KW-1185">Reference proteome</keyword>
<dbReference type="Pfam" id="PF01436">
    <property type="entry name" value="NHL"/>
    <property type="match status" value="1"/>
</dbReference>
<feature type="domain" description="Fibronectin type-III" evidence="7">
    <location>
        <begin position="3452"/>
        <end position="3540"/>
    </location>
</feature>
<gene>
    <name evidence="8" type="ORF">AFR_22960</name>
</gene>
<dbReference type="Gene3D" id="2.40.10.500">
    <property type="match status" value="1"/>
</dbReference>
<feature type="domain" description="Fibronectin type-III" evidence="7">
    <location>
        <begin position="1245"/>
        <end position="1330"/>
    </location>
</feature>
<organism evidence="8 9">
    <name type="scientific">Actinoplanes friuliensis DSM 7358</name>
    <dbReference type="NCBI Taxonomy" id="1246995"/>
    <lineage>
        <taxon>Bacteria</taxon>
        <taxon>Bacillati</taxon>
        <taxon>Actinomycetota</taxon>
        <taxon>Actinomycetes</taxon>
        <taxon>Micromonosporales</taxon>
        <taxon>Micromonosporaceae</taxon>
        <taxon>Actinoplanes</taxon>
    </lineage>
</organism>
<keyword evidence="3" id="KW-0119">Carbohydrate metabolism</keyword>
<dbReference type="PATRIC" id="fig|1246995.3.peg.4653"/>
<feature type="compositionally biased region" description="Low complexity" evidence="5">
    <location>
        <begin position="3882"/>
        <end position="3899"/>
    </location>
</feature>
<dbReference type="InterPro" id="IPR050964">
    <property type="entry name" value="Striated_Muscle_Regulatory"/>
</dbReference>
<feature type="domain" description="Fibronectin type-III" evidence="7">
    <location>
        <begin position="2396"/>
        <end position="2486"/>
    </location>
</feature>
<evidence type="ECO:0000256" key="5">
    <source>
        <dbReference type="SAM" id="MobiDB-lite"/>
    </source>
</evidence>
<feature type="region of interest" description="Disordered" evidence="5">
    <location>
        <begin position="1494"/>
        <end position="1520"/>
    </location>
</feature>
<dbReference type="HOGENOM" id="CLU_224365_0_0_11"/>
<feature type="domain" description="Fibronectin type-III" evidence="7">
    <location>
        <begin position="1596"/>
        <end position="1683"/>
    </location>
</feature>
<feature type="domain" description="Fibronectin type-III" evidence="7">
    <location>
        <begin position="1507"/>
        <end position="1595"/>
    </location>
</feature>
<feature type="domain" description="Fibronectin type-III" evidence="7">
    <location>
        <begin position="3811"/>
        <end position="3898"/>
    </location>
</feature>
<sequence>MATALPRRVQEWAMAVRRVSGPRRSVAMAAVVALAVLSSVIGLASPAAAAGGFVLSIYGGTGAAAAPVAGPVSASPIGRPDAMTSDAAGNVYVYVRSACRVVKISPAGVLSPVAGSGTCGTGSAGDALQSALSTNVTSLAVDGSGNLFVGDSGSARIYKVTPGGTLSVFAGNGTVGATTNGSATLSSVVPDSLAVDSTGTVFVGYVGRASVLKITAAGALTRYAGTGNAGLTLPGISTLANLNKPSSLAVDTSGNLYIGDTGNNRIYLVTTGQILSAFAGNGTTGSPVPGSTSSPVPTPAAMTFDSASTLYVAESSSRQILSFTLSGNGAPSLVAGSGGTGTPNPGTATSSPLGTVTALTATAPSSLVVGDSTYNYLLRIAAPTAPDAPTGLSAVPGPSRAVLTFSPPAGNGGSAITGYEVSTNNGTSWAALTVTGSTTRTGTVTGLTNGTAYTVRVRALNAIGNGAASAATTVTPATAPDAPYGLVVLAGDAAAALSFSPPLSNGGSAITGYEVSTDTGSSWTPIATTAGLLGVRNGSVTGLTNGISYTFQVRAANVVGAGPATAGVSATPRGAPYAPTALTATTGNAQATLTFTTPPDGGNTILGYQVSTDDGATWSGLVVSTSGTTNTATLTNLSNGTVYPVRVRALNLAGAGVPSAATTVSLAALVPDAPTGLVATAGDTTIGLSFAPPASTGGSALTGYEASTDNGTTWVPITTAAGLLGVRTATLTGLTNGTAYAVRVRAVNAVGPSPAGGSAAATPRGAPYAPTGLTAVAGDRQIGVTFTTPGDGGSAILGYQVSTDNGATWSGLAVTTSGTTNTATVTGLTNGVAYTVKVRAASLLGTGAASPGVPVVLQALVPGAPTGLVALAGDTTIALSFAPPATDGGSAITGYEASTDNGTTWAPITTAAGLLGTRTATLTGLTNGTTYAVRVRAVNAVGPGPAGTSVNATPKGAPYAPTGLSAVAGNTQATVTFTTPRDGGNPILGYQVSTDDGTTWSNLAVTTSGTTNTGAVGGLTNGTTYAIRVRAVSLGGTGAASAGTAVVLPALVPAAPTALFATAGDTTISVSFAPPATNGGAVITGYEASTDNGTTWAPITTAAGLLGNRTATLTGLTNGVTYTVRVRATNAAGASATSDSTTATPRGTPYAPAGLSAVPGNGQAVLTFTTPGDGGYPILGYQVSTDDGATWTTLTVATSGTDNTGTVTGLANGTTYAIRVRARNLAGAGTPSAATAVIPATVPGAPTAVAAAAGNTQITVTFTPPAATGGRPITGYEVSTDNGTTWAALPDSGLVTGLTNGVAYAVRVRAVNAVGAGTASASTTVTPIPATPDPPTGLAAERGDRSALLTFTPPVMTGTSPISGYEVSTDDGTSWAALASDRRVTGLTNGTAYTIRVRAVNASGAGPAGAAVTVTPATLPGAPTGLTVTIGDTRAVLAFTAPGDTGGDPITGYEVSTDDGTTWAPLAANRTVTGLTNGASYTFRVRAVNSVGPGPATAGSTATPATTPGAPTGVTATPGDNRAVVTFTPPASDGGSPITGYEVSTDDGVSWDTLAADGTVTGLSNNTTYTIRVRALNAAGPGPAGAATSVTPVDGLPGAPTALVAARGDRSTTLTFTAPADPGSSAISGYEVSTDNGASWAALAPDRRVTGLANGTTYTVQVRAVNDAGAGPASGGATVTPAAAPGAPAEVRASRGNRSATLTFTAPVNDGGDPITGYQVSTDNGATWVTLAGDRTVTGLTNGTTYAIRVRAVNGVGPGTPSAPVTVTPATSSGAPTALVAVRGNGSAALSFTAPDDTGGDPVTGYQVSTDNGVTWASLAGDRVVTGLTNGVTYTIRVRAVNSSGPGAASAPALVTPATAPGMPTGLSATAGDGTATLMFRAPDDGGDQITGYEVSVDDGTTWAALAGDHIVTGLTNATTYTVRIRALNSAGTGPPSASATVTPIAGVPGAPTGLTAVRGDSSVTLTWTAPADPGSSAITGYDVSTDAGVTWTALAGDGIVTGLTNGTAYDFWVRARNAVGPGPASDSVTATPATTPQAPTALTANPGDTTVTLAFRAPVDDGGAVIIGYDVSTDDGGTWAALPGDRTITGLTNGNAYTIRVRAVNDVGAGPAGDPVTATPSQGRPGVVTGLSATAGNTTATLSFTAPADPGSSAITGYDVTIDGGVTWTPLAGNRVVTGLTNGTAYFIAVRARNSTGAGPAGAEVMVIPVTTSAAPTGLTADAGDSVATLTFTAPADTGGDPVTGYEVSTDNGTTWSPLTVSGTTTLTGTVTGLTNGTPYPVRVRALTAAGPGAPSDSVTVTPATAADAPASFAVTAGDSSLQLMFSPPASDGGNPVTGYEVSVDDGTTWAAVAGDRIVTGLTNGVTYQVRVRAVTAAGPGAATDAVTITPVGGLPGAPTGLSVTRGDRSATATFTPPADPGSSAITGYEVSTDDGWNWAPLAPSGVIPALTNGTTYVVRVRAVNTTGAGPAGDGVPVTPAAVPGPPTGLRVTAGDTTATVAFTAPADDGGAAITGYEVSTDNGVTWAALANDRRIPGLTNGTTYSVRVRAVNDVGAGPAGAAVTVTPRALPGAPTDVTATPGNASATIAFTPPADGGATITGYEVSTDNGATWRSLAANGTVPDLTNGTTYTVRIRARNSAGAGPASAAVTVTPAAVPGAPTDLTAVPGDGTATLSFTAPAAGGSAITGYDVSTDDGVTWAPLAGGVVTGLTNGDTYTVRVRARNSVGAGPASNPVTVTPATVPDAPAGLTATPGNASISVTFSPPADGGSPITGYEASSNNGTTWSPLTVSGATTRTGTLTGLDNGTTYAVRVRARNSAGAGPASANATATPTAGLPGTPGGVSVARGNASATVTFTPGGGTVTGYQVSTDDGETWRTLPADGTITGLTNGVTYAVRIRAVNNSGTSAASPSVTVTPATTPGAPTQVTAVRGDRSATLTFTPPAGDGGAPITGYETSVDGGDTWTVLGDDGVVGGLSNGTAYTIRVRARNDVGAGPAAVAPPVTPAAGPGAPTGVSAVPGDGRVTVTFTPPASDGGSTITGYEVSVDNGTTWAALAGTGIVTGLTNGTAYTIRVRALSGAGTGPASAAVTVTPATVPASPTGLSAAPGDASATVTFSPPNAGGSPITRYEISTDDGASWATLAVAGTGATRTGMVDGLTNGAEVQVRVRARNDVGPGAPSAAVAVTPVTGLPSAPGDVTVTPGNASVSIAFTPPTGGVTSYEVSIDDGVTWTTLAGNGIVAGLTNGTAYTVRIRARNATGAGPASPGYVTTPATTPAAPTALSATRGPGSATLTFTPGATGGTPVTSYETSIDGGATWQTLQAGGIVTGLTNGTAYTIAVRARNAVGAGAIATVTVTPATTPGAPTAVTAARGDASASVAFTAPASTGGAAILRYEVSVDNGTTWATLAGNRIVTGLTNGTAYAIRLRAVNEVGAGAPSATASVTPATTPGAPTAVAVSPGDASASVNFTAPASTGGAAITGYQVSTDNGTTWAALAGNRIVTGLTNGTAYLIRVRAVNEVGTGAPSAATTVTPAVALPGAPTGLTVTRGDGSATVAFTAGGGDPVSYEVSADGGVTWTALAADRVVTGLTNGTTYAIAVRAVNPAGAGPATPAVTVTPATLPGAPTLGSVVFTTTSVTITFTAPATDGGSPVTAYELSLDGGATFNPVTPTGTGTLTVTVTGLTSGTVYAVALRARNAVGAGPADSEFAASTPPAAPTQLAVTRGDASATLTFTPPDDETITGYQVSTDNGATWTDLAVEGTSPLTATVTGLDNTSTYRFRVRAVNEAGPGRASDAVTSTVATAPGAPQAVTATGRTSSILVTWAPPDNSPVPVTGYRAVASPGPATCTTGPSETSCVLGGRAGVEYTVRVVALSTGGSTTSTASATATPVAPSLPTAPPSSAPSLTTADGDITTAVPGQEIVLVGDGFAPHSTVQIAVYSKPQLLDTVVTDADGSFRKLVRLPAGLAAGQHTLLATGVDPDGNVLVRTLSVTVKAATSAPTAPSVDPEPGTSMPKTGQNIALVAALGLLMICVGTGLVLVRRDRR</sequence>
<accession>U5W1G4</accession>
<feature type="domain" description="Fibronectin type-III" evidence="7">
    <location>
        <begin position="2745"/>
        <end position="2839"/>
    </location>
</feature>
<feature type="compositionally biased region" description="Polar residues" evidence="5">
    <location>
        <begin position="2755"/>
        <end position="2765"/>
    </location>
</feature>
<feature type="domain" description="Fibronectin type-III" evidence="7">
    <location>
        <begin position="1775"/>
        <end position="1859"/>
    </location>
</feature>
<feature type="domain" description="Fibronectin type-III" evidence="7">
    <location>
        <begin position="385"/>
        <end position="481"/>
    </location>
</feature>
<dbReference type="STRING" id="1246995.AFR_22960"/>
<feature type="domain" description="Fibronectin type-III" evidence="7">
    <location>
        <begin position="2923"/>
        <end position="3010"/>
    </location>
</feature>
<keyword evidence="6" id="KW-1133">Transmembrane helix</keyword>
<feature type="domain" description="Fibronectin type-III" evidence="7">
    <location>
        <begin position="766"/>
        <end position="860"/>
    </location>
</feature>
<dbReference type="CDD" id="cd00063">
    <property type="entry name" value="FN3"/>
    <property type="match status" value="38"/>
</dbReference>
<dbReference type="RefSeq" id="WP_023363373.1">
    <property type="nucleotide sequence ID" value="NC_022657.1"/>
</dbReference>
<dbReference type="InterPro" id="IPR013783">
    <property type="entry name" value="Ig-like_fold"/>
</dbReference>
<feature type="compositionally biased region" description="Low complexity" evidence="5">
    <location>
        <begin position="1494"/>
        <end position="1519"/>
    </location>
</feature>